<proteinExistence type="predicted"/>
<dbReference type="EMBL" id="JALZWP010000001">
    <property type="protein sequence ID" value="MCL1627435.1"/>
    <property type="molecule type" value="Genomic_DNA"/>
</dbReference>
<organism evidence="1 2">
    <name type="scientific">Roseinatronobacter domitianus</name>
    <dbReference type="NCBI Taxonomy" id="2940293"/>
    <lineage>
        <taxon>Bacteria</taxon>
        <taxon>Pseudomonadati</taxon>
        <taxon>Pseudomonadota</taxon>
        <taxon>Alphaproteobacteria</taxon>
        <taxon>Rhodobacterales</taxon>
        <taxon>Paracoccaceae</taxon>
        <taxon>Roseinatronobacter</taxon>
    </lineage>
</organism>
<dbReference type="Pfam" id="PF20107">
    <property type="entry name" value="DUF6497"/>
    <property type="match status" value="1"/>
</dbReference>
<comment type="caution">
    <text evidence="1">The sequence shown here is derived from an EMBL/GenBank/DDBJ whole genome shotgun (WGS) entry which is preliminary data.</text>
</comment>
<dbReference type="InterPro" id="IPR045467">
    <property type="entry name" value="DUF6497"/>
</dbReference>
<keyword evidence="2" id="KW-1185">Reference proteome</keyword>
<evidence type="ECO:0000313" key="2">
    <source>
        <dbReference type="Proteomes" id="UP001202550"/>
    </source>
</evidence>
<dbReference type="RefSeq" id="WP_249055755.1">
    <property type="nucleotide sequence ID" value="NZ_JALZWP010000001.1"/>
</dbReference>
<dbReference type="Proteomes" id="UP001202550">
    <property type="component" value="Unassembled WGS sequence"/>
</dbReference>
<gene>
    <name evidence="1" type="ORF">M3N55_01710</name>
</gene>
<sequence length="128" mass="13997">MLLPLACLAFISGTNAPEQWLRLPSGASAIPLDLIVEEGVQRVRMIGQGLAQDVAGYQRDPERLFDDMQDICTRHAASGTVPDGTNVIVTLMDKEVQFGLSDPSVIQYFESFIIRGGTCALDDTEFLH</sequence>
<reference evidence="1 2" key="1">
    <citation type="submission" date="2022-05" db="EMBL/GenBank/DDBJ databases">
        <title>Seasonal and diel survey of microbial diversity of the Tyrrhenian coast.</title>
        <authorList>
            <person name="Gattoni G."/>
            <person name="Corral P."/>
        </authorList>
    </citation>
    <scope>NUCLEOTIDE SEQUENCE [LARGE SCALE GENOMIC DNA]</scope>
    <source>
        <strain evidence="1 2">V10</strain>
    </source>
</reference>
<name>A0ABT0LXU1_9RHOB</name>
<protein>
    <submittedName>
        <fullName evidence="1">DUF6497 family protein</fullName>
    </submittedName>
</protein>
<evidence type="ECO:0000313" key="1">
    <source>
        <dbReference type="EMBL" id="MCL1627435.1"/>
    </source>
</evidence>
<accession>A0ABT0LXU1</accession>